<reference evidence="2 3" key="1">
    <citation type="submission" date="2019-01" db="EMBL/GenBank/DDBJ databases">
        <title>Nuclear Genome Assembly of the Microalgal Biofuel strain Nannochloropsis salina CCMP1776.</title>
        <authorList>
            <person name="Hovde B."/>
        </authorList>
    </citation>
    <scope>NUCLEOTIDE SEQUENCE [LARGE SCALE GENOMIC DNA]</scope>
    <source>
        <strain evidence="2 3">CCMP1776</strain>
    </source>
</reference>
<feature type="compositionally biased region" description="Low complexity" evidence="1">
    <location>
        <begin position="367"/>
        <end position="382"/>
    </location>
</feature>
<dbReference type="InterPro" id="IPR026750">
    <property type="entry name" value="NTAN1"/>
</dbReference>
<proteinExistence type="predicted"/>
<dbReference type="OrthoDB" id="539995at2759"/>
<dbReference type="EMBL" id="SDOX01000009">
    <property type="protein sequence ID" value="TFJ86155.1"/>
    <property type="molecule type" value="Genomic_DNA"/>
</dbReference>
<comment type="caution">
    <text evidence="2">The sequence shown here is derived from an EMBL/GenBank/DDBJ whole genome shotgun (WGS) entry which is preliminary data.</text>
</comment>
<dbReference type="PANTHER" id="PTHR12498">
    <property type="entry name" value="N-TERMINAL ASPARAGINE AMIDOHYDROLASE"/>
    <property type="match status" value="1"/>
</dbReference>
<dbReference type="GO" id="GO:0005634">
    <property type="term" value="C:nucleus"/>
    <property type="evidence" value="ECO:0007669"/>
    <property type="project" value="TreeGrafter"/>
</dbReference>
<name>A0A4D9D9L0_9STRA</name>
<dbReference type="GO" id="GO:0008418">
    <property type="term" value="F:protein-N-terminal asparagine amidohydrolase activity"/>
    <property type="evidence" value="ECO:0007669"/>
    <property type="project" value="InterPro"/>
</dbReference>
<dbReference type="PANTHER" id="PTHR12498:SF0">
    <property type="entry name" value="PROTEIN N-TERMINAL ASPARAGINE AMIDOHYDROLASE"/>
    <property type="match status" value="1"/>
</dbReference>
<protein>
    <submittedName>
        <fullName evidence="2">Uncharacterized protein</fullName>
    </submittedName>
</protein>
<accession>A0A4D9D9L0</accession>
<evidence type="ECO:0000313" key="2">
    <source>
        <dbReference type="EMBL" id="TFJ86155.1"/>
    </source>
</evidence>
<organism evidence="2 3">
    <name type="scientific">Nannochloropsis salina CCMP1776</name>
    <dbReference type="NCBI Taxonomy" id="1027361"/>
    <lineage>
        <taxon>Eukaryota</taxon>
        <taxon>Sar</taxon>
        <taxon>Stramenopiles</taxon>
        <taxon>Ochrophyta</taxon>
        <taxon>Eustigmatophyceae</taxon>
        <taxon>Eustigmatales</taxon>
        <taxon>Monodopsidaceae</taxon>
        <taxon>Microchloropsis</taxon>
        <taxon>Microchloropsis salina</taxon>
    </lineage>
</organism>
<keyword evidence="3" id="KW-1185">Reference proteome</keyword>
<dbReference type="Proteomes" id="UP000355283">
    <property type="component" value="Unassembled WGS sequence"/>
</dbReference>
<dbReference type="AlphaFoldDB" id="A0A4D9D9L0"/>
<gene>
    <name evidence="2" type="ORF">NSK_002363</name>
</gene>
<evidence type="ECO:0000313" key="3">
    <source>
        <dbReference type="Proteomes" id="UP000355283"/>
    </source>
</evidence>
<dbReference type="GO" id="GO:0006511">
    <property type="term" value="P:ubiquitin-dependent protein catabolic process"/>
    <property type="evidence" value="ECO:0007669"/>
    <property type="project" value="TreeGrafter"/>
</dbReference>
<dbReference type="Pfam" id="PF14736">
    <property type="entry name" value="N_Asn_amidohyd"/>
    <property type="match status" value="2"/>
</dbReference>
<sequence>MPLLLPSSPLSGISLIENVSVEVTSHSHRLEKDINVLLRTALHAKRSPRPLLSASFGQLLVDILKHHLPALLERTRKFANQASCNTLIGHLSAACSASHENKVGAEEIKGRCRRARCLYIMQHEWAVVGPGDKIDYIVSDDATTCHLVGIREPCTGVVGLAHVDAVEVVPDLVAVEDAVQKESMLRLGRHVGNAPGGYRRPTEPLTLDLFLVGGYEGDSEGGLLTAAILQHFQSTSVHNYNLQLALVSSLNTCTLPSAFSSSSMTPSVPAPLCRSLGFVIEPPRHPAAAGPSKASGSCDLFGAHVLTGDVPESLRGPMRTLRALRLWGRGSRRLVQVRLAHSLGEAEEAAFDQEDIANSSRCSRPQPKSAPSFSCPPSAPSATNSEVSIVINPFRFRCSEDIKALACLEDEALKLETSTSPAIESPFFVSDIRAVLKMNQTAFPEDFFGPRVLQPLLVPLHAVEAATLLTAESKGGEERRGNRRINVT</sequence>
<feature type="region of interest" description="Disordered" evidence="1">
    <location>
        <begin position="355"/>
        <end position="383"/>
    </location>
</feature>
<evidence type="ECO:0000256" key="1">
    <source>
        <dbReference type="SAM" id="MobiDB-lite"/>
    </source>
</evidence>